<evidence type="ECO:0000256" key="6">
    <source>
        <dbReference type="RuleBase" id="RU367120"/>
    </source>
</evidence>
<dbReference type="Proteomes" id="UP001338125">
    <property type="component" value="Unassembled WGS sequence"/>
</dbReference>
<evidence type="ECO:0000256" key="4">
    <source>
        <dbReference type="ARBA" id="ARBA00022737"/>
    </source>
</evidence>
<dbReference type="PROSITE" id="PS51147">
    <property type="entry name" value="PFTA"/>
    <property type="match status" value="4"/>
</dbReference>
<dbReference type="EC" id="2.5.1.60" evidence="6"/>
<name>A0ABR0SZ42_9HYPO</name>
<evidence type="ECO:0000256" key="3">
    <source>
        <dbReference type="ARBA" id="ARBA00022679"/>
    </source>
</evidence>
<evidence type="ECO:0000256" key="5">
    <source>
        <dbReference type="ARBA" id="ARBA00047658"/>
    </source>
</evidence>
<organism evidence="7 8">
    <name type="scientific">Cladobotryum mycophilum</name>
    <dbReference type="NCBI Taxonomy" id="491253"/>
    <lineage>
        <taxon>Eukaryota</taxon>
        <taxon>Fungi</taxon>
        <taxon>Dikarya</taxon>
        <taxon>Ascomycota</taxon>
        <taxon>Pezizomycotina</taxon>
        <taxon>Sordariomycetes</taxon>
        <taxon>Hypocreomycetidae</taxon>
        <taxon>Hypocreales</taxon>
        <taxon>Hypocreaceae</taxon>
        <taxon>Cladobotryum</taxon>
    </lineage>
</organism>
<comment type="catalytic activity">
    <reaction evidence="5 6">
        <text>geranylgeranyl diphosphate + L-cysteinyl-[protein] = S-geranylgeranyl-L-cysteinyl-[protein] + diphosphate</text>
        <dbReference type="Rhea" id="RHEA:21240"/>
        <dbReference type="Rhea" id="RHEA-COMP:10131"/>
        <dbReference type="Rhea" id="RHEA-COMP:11537"/>
        <dbReference type="ChEBI" id="CHEBI:29950"/>
        <dbReference type="ChEBI" id="CHEBI:33019"/>
        <dbReference type="ChEBI" id="CHEBI:57533"/>
        <dbReference type="ChEBI" id="CHEBI:86021"/>
        <dbReference type="EC" id="2.5.1.60"/>
    </reaction>
</comment>
<evidence type="ECO:0000313" key="7">
    <source>
        <dbReference type="EMBL" id="KAK5997372.1"/>
    </source>
</evidence>
<dbReference type="PANTHER" id="PTHR11129">
    <property type="entry name" value="PROTEIN FARNESYLTRANSFERASE ALPHA SUBUNIT/RAB GERANYLGERANYL TRANSFERASE ALPHA SUBUNIT"/>
    <property type="match status" value="1"/>
</dbReference>
<accession>A0ABR0SZ42</accession>
<keyword evidence="4" id="KW-0677">Repeat</keyword>
<keyword evidence="2 6" id="KW-0637">Prenyltransferase</keyword>
<dbReference type="EMBL" id="JAVFKD010000002">
    <property type="protein sequence ID" value="KAK5997372.1"/>
    <property type="molecule type" value="Genomic_DNA"/>
</dbReference>
<evidence type="ECO:0000256" key="1">
    <source>
        <dbReference type="ARBA" id="ARBA00006734"/>
    </source>
</evidence>
<dbReference type="Gene3D" id="1.25.40.120">
    <property type="entry name" value="Protein prenylyltransferase"/>
    <property type="match status" value="1"/>
</dbReference>
<comment type="caution">
    <text evidence="7">The sequence shown here is derived from an EMBL/GenBank/DDBJ whole genome shotgun (WGS) entry which is preliminary data.</text>
</comment>
<dbReference type="GO" id="GO:0016740">
    <property type="term" value="F:transferase activity"/>
    <property type="evidence" value="ECO:0007669"/>
    <property type="project" value="UniProtKB-KW"/>
</dbReference>
<proteinExistence type="inferred from homology"/>
<keyword evidence="8" id="KW-1185">Reference proteome</keyword>
<dbReference type="Pfam" id="PF01239">
    <property type="entry name" value="PPTA"/>
    <property type="match status" value="4"/>
</dbReference>
<dbReference type="InterPro" id="IPR002088">
    <property type="entry name" value="Prenyl_trans_a"/>
</dbReference>
<protein>
    <recommendedName>
        <fullName evidence="6">Geranylgeranyl transferase type-2 subunit alpha</fullName>
        <ecNumber evidence="6">2.5.1.60</ecNumber>
    </recommendedName>
    <alternativeName>
        <fullName evidence="6">Geranylgeranyl transferase type II subunit alpha</fullName>
    </alternativeName>
</protein>
<gene>
    <name evidence="7" type="ORF">PT974_02728</name>
</gene>
<dbReference type="SUPFAM" id="SSF48439">
    <property type="entry name" value="Protein prenylyltransferase"/>
    <property type="match status" value="1"/>
</dbReference>
<dbReference type="PANTHER" id="PTHR11129:SF2">
    <property type="entry name" value="GERANYLGERANYL TRANSFERASE TYPE-2 SUBUNIT ALPHA"/>
    <property type="match status" value="1"/>
</dbReference>
<evidence type="ECO:0000256" key="2">
    <source>
        <dbReference type="ARBA" id="ARBA00022602"/>
    </source>
</evidence>
<comment type="function">
    <text evidence="6">Catalyzes the transfer of a geranyl-geranyl moiety from geranyl-geranyl pyrophosphate to cysteines occuring in specific C-terminal amino acid sequences.</text>
</comment>
<comment type="similarity">
    <text evidence="1 6">Belongs to the protein prenyltransferase subunit alpha family.</text>
</comment>
<reference evidence="7 8" key="1">
    <citation type="submission" date="2024-01" db="EMBL/GenBank/DDBJ databases">
        <title>Complete genome of Cladobotryum mycophilum ATHUM6906.</title>
        <authorList>
            <person name="Christinaki A.C."/>
            <person name="Myridakis A.I."/>
            <person name="Kouvelis V.N."/>
        </authorList>
    </citation>
    <scope>NUCLEOTIDE SEQUENCE [LARGE SCALE GENOMIC DNA]</scope>
    <source>
        <strain evidence="7 8">ATHUM6906</strain>
    </source>
</reference>
<keyword evidence="3 6" id="KW-0808">Transferase</keyword>
<evidence type="ECO:0000313" key="8">
    <source>
        <dbReference type="Proteomes" id="UP001338125"/>
    </source>
</evidence>
<sequence length="398" mass="46723">MASHDVPRATRPRTEVERQQELVKIDKYRSLEDQFRQQVVLSYPTKQLRPGNPAAYSKALASQPGILYSMERSQTLSNLWTIIQAIGWVVALEGVVEFFSERQSHTLFRRIVTLLLERDPASPRAPDSWVEWYTQGVIRSELVFIVPLLMQHPKCYWIWNYRVWILGQAIELLSVSDAKAIWEEELALVGKMLHKDRRNYHAWAYRRHVVGQLEGPPLAGQSMVETEFQYTTKMIKMDLSNFSAWHNRSQLICRLLDERASNDVVRRKLLDDEFNLVRDGLNVGPEDQSLWYYHQFLVSNLVEKSGRPSMVPRLTIKERISYIHNEIDAIKELLEDYDDIKWIYEVLIEYTIAARQLDNHSSEERESDEVARWLRKLRELDPMRNGRWNDLANDVGLA</sequence>